<evidence type="ECO:0000313" key="4">
    <source>
        <dbReference type="Proteomes" id="UP000182350"/>
    </source>
</evidence>
<name>A0A1K1TM98_9GAMM</name>
<accession>A0A1K1TM98</accession>
<protein>
    <submittedName>
        <fullName evidence="3">Uncharacterized protein</fullName>
    </submittedName>
</protein>
<organism evidence="3 4">
    <name type="scientific">Marinospirillum alkaliphilum DSM 21637</name>
    <dbReference type="NCBI Taxonomy" id="1122209"/>
    <lineage>
        <taxon>Bacteria</taxon>
        <taxon>Pseudomonadati</taxon>
        <taxon>Pseudomonadota</taxon>
        <taxon>Gammaproteobacteria</taxon>
        <taxon>Oceanospirillales</taxon>
        <taxon>Oceanospirillaceae</taxon>
        <taxon>Marinospirillum</taxon>
    </lineage>
</organism>
<sequence>MVLSPLAVVLLAQLGILLFGIIFYLRLQRNRLIKELEGFKSTGASGQKSLDIEQGDISFDHQQAELLLNRSLQNVSDIASEAPAARALCQQQQELLIALGDCLGMILDDKPAPAAAPARKAAVAAAPAAAAAMASDELVSQPDLDAVLAEADDVEEFDLDDLDGLETDEDAADDDLALPGEEPELPEDTLQATLDSLDDFDFSDLEEELLKDDDKK</sequence>
<gene>
    <name evidence="3" type="ORF">SAMN02745752_00234</name>
</gene>
<keyword evidence="2" id="KW-0472">Membrane</keyword>
<dbReference type="Proteomes" id="UP000182350">
    <property type="component" value="Unassembled WGS sequence"/>
</dbReference>
<evidence type="ECO:0000313" key="3">
    <source>
        <dbReference type="EMBL" id="SFX01857.1"/>
    </source>
</evidence>
<keyword evidence="2" id="KW-0812">Transmembrane</keyword>
<keyword evidence="4" id="KW-1185">Reference proteome</keyword>
<dbReference type="EMBL" id="FPJW01000001">
    <property type="protein sequence ID" value="SFX01857.1"/>
    <property type="molecule type" value="Genomic_DNA"/>
</dbReference>
<evidence type="ECO:0000256" key="1">
    <source>
        <dbReference type="SAM" id="MobiDB-lite"/>
    </source>
</evidence>
<feature type="transmembrane region" description="Helical" evidence="2">
    <location>
        <begin position="6"/>
        <end position="25"/>
    </location>
</feature>
<dbReference type="OrthoDB" id="6121644at2"/>
<dbReference type="AlphaFoldDB" id="A0A1K1TM98"/>
<keyword evidence="2" id="KW-1133">Transmembrane helix</keyword>
<feature type="region of interest" description="Disordered" evidence="1">
    <location>
        <begin position="158"/>
        <end position="187"/>
    </location>
</feature>
<dbReference type="RefSeq" id="WP_072324481.1">
    <property type="nucleotide sequence ID" value="NZ_FPJW01000001.1"/>
</dbReference>
<reference evidence="3 4" key="1">
    <citation type="submission" date="2016-11" db="EMBL/GenBank/DDBJ databases">
        <authorList>
            <person name="Jaros S."/>
            <person name="Januszkiewicz K."/>
            <person name="Wedrychowicz H."/>
        </authorList>
    </citation>
    <scope>NUCLEOTIDE SEQUENCE [LARGE SCALE GENOMIC DNA]</scope>
    <source>
        <strain evidence="3 4">DSM 21637</strain>
    </source>
</reference>
<evidence type="ECO:0000256" key="2">
    <source>
        <dbReference type="SAM" id="Phobius"/>
    </source>
</evidence>
<proteinExistence type="predicted"/>
<dbReference type="STRING" id="1122209.SAMN02745752_00234"/>